<proteinExistence type="predicted"/>
<reference evidence="1 2" key="1">
    <citation type="submission" date="2014-07" db="EMBL/GenBank/DDBJ databases">
        <title>Methanogenic archaea and the global carbon cycle.</title>
        <authorList>
            <person name="Henriksen J.R."/>
            <person name="Luke J."/>
            <person name="Reinhart S."/>
            <person name="Benedict M.N."/>
            <person name="Youngblut N.D."/>
            <person name="Metcalf M.E."/>
            <person name="Whitaker R.J."/>
            <person name="Metcalf W.W."/>
        </authorList>
    </citation>
    <scope>NUCLEOTIDE SEQUENCE [LARGE SCALE GENOMIC DNA]</scope>
    <source>
        <strain evidence="1 2">Wiesmoor</strain>
    </source>
</reference>
<sequence>MGMSYKISIGLGTLSNRPGSINGKGAQVPYFIPEPERYVRFKSPARITLPERQHTKINQFFRNHANP</sequence>
<protein>
    <submittedName>
        <fullName evidence="1">Uncharacterized protein</fullName>
    </submittedName>
</protein>
<organism evidence="1 2">
    <name type="scientific">Methanosarcina barkeri str. Wiesmoor</name>
    <dbReference type="NCBI Taxonomy" id="1434109"/>
    <lineage>
        <taxon>Archaea</taxon>
        <taxon>Methanobacteriati</taxon>
        <taxon>Methanobacteriota</taxon>
        <taxon>Stenosarchaea group</taxon>
        <taxon>Methanomicrobia</taxon>
        <taxon>Methanosarcinales</taxon>
        <taxon>Methanosarcinaceae</taxon>
        <taxon>Methanosarcina</taxon>
    </lineage>
</organism>
<gene>
    <name evidence="1" type="ORF">MSBRW_2437</name>
</gene>
<accession>A0A0E3QMW5</accession>
<evidence type="ECO:0000313" key="2">
    <source>
        <dbReference type="Proteomes" id="UP000033038"/>
    </source>
</evidence>
<name>A0A0E3QMW5_METBA</name>
<dbReference type="HOGENOM" id="CLU_2802194_0_0_2"/>
<dbReference type="AlphaFoldDB" id="A0A0E3QMW5"/>
<dbReference type="EMBL" id="CP009526">
    <property type="protein sequence ID" value="AKB51690.1"/>
    <property type="molecule type" value="Genomic_DNA"/>
</dbReference>
<evidence type="ECO:0000313" key="1">
    <source>
        <dbReference type="EMBL" id="AKB51690.1"/>
    </source>
</evidence>
<dbReference type="Proteomes" id="UP000033038">
    <property type="component" value="Chromosome"/>
</dbReference>
<dbReference type="KEGG" id="mbw:MSBRW_2437"/>